<dbReference type="Proteomes" id="UP000192634">
    <property type="component" value="Unassembled WGS sequence"/>
</dbReference>
<evidence type="ECO:0000256" key="11">
    <source>
        <dbReference type="SAM" id="MobiDB-lite"/>
    </source>
</evidence>
<keyword evidence="5" id="KW-0808">Transferase</keyword>
<evidence type="ECO:0000256" key="4">
    <source>
        <dbReference type="ARBA" id="ARBA00022676"/>
    </source>
</evidence>
<evidence type="ECO:0000256" key="2">
    <source>
        <dbReference type="ARBA" id="ARBA00001946"/>
    </source>
</evidence>
<evidence type="ECO:0000313" key="14">
    <source>
        <dbReference type="Proteomes" id="UP000192634"/>
    </source>
</evidence>
<sequence length="321" mass="34608">MSRMRPSTREWLSARSHVHTDFDAADLVTRLEAKGESVAVVVPARNEAATVGDVVAGLRRELVETQPLVHELVVIDSDSTDDTARVAADAGATVHRAADIAPHLGAHPGKGEALWKSLFVTTADLLVFVDADLTEWGPHFVTGLVGAMTADPGTLLVKGWYDRVMDVPGRAASTEGGRVTELVARPVLDLWWPELAGVVQPLAGEWAARRSLMESLTVPTGYGIEIASLLDTHTRHGLDAIAQVDLGARAHRHQRDHDLAVMAAELLAVVHARRHGEPVDVAVASETLEQFTREGGWRTRPVPLRQRPPATTQPGYPAGAR</sequence>
<evidence type="ECO:0000256" key="5">
    <source>
        <dbReference type="ARBA" id="ARBA00022679"/>
    </source>
</evidence>
<evidence type="ECO:0000256" key="1">
    <source>
        <dbReference type="ARBA" id="ARBA00001936"/>
    </source>
</evidence>
<feature type="domain" description="Glycosyltransferase 2-like" evidence="12">
    <location>
        <begin position="40"/>
        <end position="163"/>
    </location>
</feature>
<comment type="similarity">
    <text evidence="3">Belongs to the glycosyltransferase 2 family.</text>
</comment>
<dbReference type="InterPro" id="IPR029044">
    <property type="entry name" value="Nucleotide-diphossugar_trans"/>
</dbReference>
<evidence type="ECO:0000259" key="12">
    <source>
        <dbReference type="Pfam" id="PF00535"/>
    </source>
</evidence>
<evidence type="ECO:0000256" key="8">
    <source>
        <dbReference type="ARBA" id="ARBA00040894"/>
    </source>
</evidence>
<dbReference type="InterPro" id="IPR001173">
    <property type="entry name" value="Glyco_trans_2-like"/>
</dbReference>
<comment type="catalytic activity">
    <reaction evidence="9">
        <text>(2R)-3-phosphoglycerate + UDP-alpha-D-glucose = (2R)-2-O-(alpha-D-glucopyranosyl)-3-phospho-glycerate + UDP + H(+)</text>
        <dbReference type="Rhea" id="RHEA:31319"/>
        <dbReference type="ChEBI" id="CHEBI:15378"/>
        <dbReference type="ChEBI" id="CHEBI:58223"/>
        <dbReference type="ChEBI" id="CHEBI:58272"/>
        <dbReference type="ChEBI" id="CHEBI:58885"/>
        <dbReference type="ChEBI" id="CHEBI:62600"/>
        <dbReference type="EC" id="2.4.1.266"/>
    </reaction>
    <physiologicalReaction direction="left-to-right" evidence="9">
        <dbReference type="Rhea" id="RHEA:31320"/>
    </physiologicalReaction>
</comment>
<comment type="cofactor">
    <cofactor evidence="1">
        <name>Mn(2+)</name>
        <dbReference type="ChEBI" id="CHEBI:29035"/>
    </cofactor>
</comment>
<name>A0A1W2BJP1_9MICO</name>
<proteinExistence type="inferred from homology"/>
<dbReference type="EC" id="2.4.1.266" evidence="7"/>
<evidence type="ECO:0000256" key="6">
    <source>
        <dbReference type="ARBA" id="ARBA00022842"/>
    </source>
</evidence>
<keyword evidence="6" id="KW-0460">Magnesium</keyword>
<evidence type="ECO:0000256" key="9">
    <source>
        <dbReference type="ARBA" id="ARBA00048689"/>
    </source>
</evidence>
<comment type="cofactor">
    <cofactor evidence="2">
        <name>Mg(2+)</name>
        <dbReference type="ChEBI" id="CHEBI:18420"/>
    </cofactor>
</comment>
<dbReference type="Pfam" id="PF00535">
    <property type="entry name" value="Glycos_transf_2"/>
    <property type="match status" value="1"/>
</dbReference>
<dbReference type="SUPFAM" id="SSF53448">
    <property type="entry name" value="Nucleotide-diphospho-sugar transferases"/>
    <property type="match status" value="1"/>
</dbReference>
<gene>
    <name evidence="13" type="ORF">SAMN06296429_10896</name>
</gene>
<evidence type="ECO:0000313" key="13">
    <source>
        <dbReference type="EMBL" id="SMC73179.1"/>
    </source>
</evidence>
<feature type="region of interest" description="Disordered" evidence="11">
    <location>
        <begin position="294"/>
        <end position="321"/>
    </location>
</feature>
<comment type="catalytic activity">
    <reaction evidence="10">
        <text>an NDP-alpha-D-glucose + (2R)-3-phosphoglycerate = (2R)-2-O-(alpha-D-glucopyranosyl)-3-phospho-glycerate + a ribonucleoside 5'-diphosphate + H(+)</text>
        <dbReference type="Rhea" id="RHEA:47244"/>
        <dbReference type="ChEBI" id="CHEBI:15378"/>
        <dbReference type="ChEBI" id="CHEBI:57930"/>
        <dbReference type="ChEBI" id="CHEBI:58272"/>
        <dbReference type="ChEBI" id="CHEBI:62600"/>
        <dbReference type="ChEBI" id="CHEBI:76533"/>
        <dbReference type="EC" id="2.4.1.266"/>
    </reaction>
    <physiologicalReaction direction="left-to-right" evidence="10">
        <dbReference type="Rhea" id="RHEA:47245"/>
    </physiologicalReaction>
</comment>
<organism evidence="13 14">
    <name type="scientific">Janibacter indicus</name>
    <dbReference type="NCBI Taxonomy" id="857417"/>
    <lineage>
        <taxon>Bacteria</taxon>
        <taxon>Bacillati</taxon>
        <taxon>Actinomycetota</taxon>
        <taxon>Actinomycetes</taxon>
        <taxon>Micrococcales</taxon>
        <taxon>Intrasporangiaceae</taxon>
        <taxon>Janibacter</taxon>
    </lineage>
</organism>
<dbReference type="InterPro" id="IPR050256">
    <property type="entry name" value="Glycosyltransferase_2"/>
</dbReference>
<protein>
    <recommendedName>
        <fullName evidence="8">Glucosyl-3-phosphoglycerate synthase</fullName>
        <ecNumber evidence="7">2.4.1.266</ecNumber>
    </recommendedName>
</protein>
<dbReference type="PANTHER" id="PTHR48090:SF10">
    <property type="entry name" value="GLUCOSYL-3-PHOSPHOGLYCERATE SYNTHASE"/>
    <property type="match status" value="1"/>
</dbReference>
<dbReference type="EMBL" id="FWXN01000008">
    <property type="protein sequence ID" value="SMC73179.1"/>
    <property type="molecule type" value="Genomic_DNA"/>
</dbReference>
<dbReference type="GO" id="GO:0016757">
    <property type="term" value="F:glycosyltransferase activity"/>
    <property type="evidence" value="ECO:0007669"/>
    <property type="project" value="UniProtKB-KW"/>
</dbReference>
<dbReference type="NCBIfam" id="NF010496">
    <property type="entry name" value="PRK13915.1"/>
    <property type="match status" value="1"/>
</dbReference>
<evidence type="ECO:0000256" key="7">
    <source>
        <dbReference type="ARBA" id="ARBA00039022"/>
    </source>
</evidence>
<dbReference type="PANTHER" id="PTHR48090">
    <property type="entry name" value="UNDECAPRENYL-PHOSPHATE 4-DEOXY-4-FORMAMIDO-L-ARABINOSE TRANSFERASE-RELATED"/>
    <property type="match status" value="1"/>
</dbReference>
<dbReference type="AlphaFoldDB" id="A0A1W2BJP1"/>
<accession>A0A1W2BJP1</accession>
<evidence type="ECO:0000256" key="10">
    <source>
        <dbReference type="ARBA" id="ARBA00048997"/>
    </source>
</evidence>
<dbReference type="Gene3D" id="3.90.550.10">
    <property type="entry name" value="Spore Coat Polysaccharide Biosynthesis Protein SpsA, Chain A"/>
    <property type="match status" value="1"/>
</dbReference>
<reference evidence="13 14" key="1">
    <citation type="submission" date="2017-04" db="EMBL/GenBank/DDBJ databases">
        <authorList>
            <person name="Afonso C.L."/>
            <person name="Miller P.J."/>
            <person name="Scott M.A."/>
            <person name="Spackman E."/>
            <person name="Goraichik I."/>
            <person name="Dimitrov K.M."/>
            <person name="Suarez D.L."/>
            <person name="Swayne D.E."/>
        </authorList>
    </citation>
    <scope>NUCLEOTIDE SEQUENCE [LARGE SCALE GENOMIC DNA]</scope>
    <source>
        <strain evidence="13 14">CGMCC 1.12511</strain>
    </source>
</reference>
<keyword evidence="4" id="KW-0328">Glycosyltransferase</keyword>
<evidence type="ECO:0000256" key="3">
    <source>
        <dbReference type="ARBA" id="ARBA00006739"/>
    </source>
</evidence>